<reference evidence="1" key="1">
    <citation type="submission" date="2022-07" db="EMBL/GenBank/DDBJ databases">
        <authorList>
            <person name="Trinca V."/>
            <person name="Uliana J.V.C."/>
            <person name="Torres T.T."/>
            <person name="Ward R.J."/>
            <person name="Monesi N."/>
        </authorList>
    </citation>
    <scope>NUCLEOTIDE SEQUENCE</scope>
    <source>
        <strain evidence="1">HSMRA1968</strain>
        <tissue evidence="1">Whole embryos</tissue>
    </source>
</reference>
<sequence>MHGTSKLYNVNKKQIVFD</sequence>
<accession>A0A9Q0S7Z4</accession>
<protein>
    <submittedName>
        <fullName evidence="1">Uncharacterized protein</fullName>
    </submittedName>
</protein>
<dbReference type="AlphaFoldDB" id="A0A9Q0S7Z4"/>
<evidence type="ECO:0000313" key="2">
    <source>
        <dbReference type="Proteomes" id="UP001151699"/>
    </source>
</evidence>
<comment type="caution">
    <text evidence="1">The sequence shown here is derived from an EMBL/GenBank/DDBJ whole genome shotgun (WGS) entry which is preliminary data.</text>
</comment>
<keyword evidence="2" id="KW-1185">Reference proteome</keyword>
<organism evidence="1 2">
    <name type="scientific">Pseudolycoriella hygida</name>
    <dbReference type="NCBI Taxonomy" id="35572"/>
    <lineage>
        <taxon>Eukaryota</taxon>
        <taxon>Metazoa</taxon>
        <taxon>Ecdysozoa</taxon>
        <taxon>Arthropoda</taxon>
        <taxon>Hexapoda</taxon>
        <taxon>Insecta</taxon>
        <taxon>Pterygota</taxon>
        <taxon>Neoptera</taxon>
        <taxon>Endopterygota</taxon>
        <taxon>Diptera</taxon>
        <taxon>Nematocera</taxon>
        <taxon>Sciaroidea</taxon>
        <taxon>Sciaridae</taxon>
        <taxon>Pseudolycoriella</taxon>
    </lineage>
</organism>
<dbReference type="Proteomes" id="UP001151699">
    <property type="component" value="Chromosome A"/>
</dbReference>
<evidence type="ECO:0000313" key="1">
    <source>
        <dbReference type="EMBL" id="KAJ6648727.1"/>
    </source>
</evidence>
<name>A0A9Q0S7Z4_9DIPT</name>
<proteinExistence type="predicted"/>
<dbReference type="EMBL" id="WJQU01000001">
    <property type="protein sequence ID" value="KAJ6648727.1"/>
    <property type="molecule type" value="Genomic_DNA"/>
</dbReference>
<gene>
    <name evidence="1" type="ORF">Bhyg_03958</name>
</gene>